<gene>
    <name evidence="2" type="ORF">SAMN05421553_3501</name>
</gene>
<proteinExistence type="predicted"/>
<dbReference type="AlphaFoldDB" id="A0A1H5E531"/>
<evidence type="ECO:0000259" key="1">
    <source>
        <dbReference type="Pfam" id="PF10675"/>
    </source>
</evidence>
<name>A0A1H5E531_PSEAG</name>
<feature type="domain" description="DUF2489" evidence="1">
    <location>
        <begin position="16"/>
        <end position="142"/>
    </location>
</feature>
<dbReference type="OrthoDB" id="5740155at2"/>
<dbReference type="RefSeq" id="WP_090384795.1">
    <property type="nucleotide sequence ID" value="NZ_CP156749.1"/>
</dbReference>
<sequence length="154" mass="17375">MNNLTLFALIGSCVLIAALALYALQLWRRVWAQEKAQTEALNTQRERIGGDLHILASSLLEGQLPLIEGAIRIKVLLDNYDSSLSQDQRCEVFHLLFAATAQVPTHAEWKALEKSVRRQHEQRFSELELQHKAAARAAARWLLDEALPPLRQSA</sequence>
<dbReference type="STRING" id="53406.SAMN05421553_3501"/>
<organism evidence="2 3">
    <name type="scientific">Pseudomonas anguilliseptica</name>
    <dbReference type="NCBI Taxonomy" id="53406"/>
    <lineage>
        <taxon>Bacteria</taxon>
        <taxon>Pseudomonadati</taxon>
        <taxon>Pseudomonadota</taxon>
        <taxon>Gammaproteobacteria</taxon>
        <taxon>Pseudomonadales</taxon>
        <taxon>Pseudomonadaceae</taxon>
        <taxon>Pseudomonas</taxon>
    </lineage>
</organism>
<evidence type="ECO:0000313" key="3">
    <source>
        <dbReference type="Proteomes" id="UP000242849"/>
    </source>
</evidence>
<dbReference type="Proteomes" id="UP000242849">
    <property type="component" value="Unassembled WGS sequence"/>
</dbReference>
<dbReference type="EMBL" id="FNSC01000001">
    <property type="protein sequence ID" value="SED86238.1"/>
    <property type="molecule type" value="Genomic_DNA"/>
</dbReference>
<dbReference type="InterPro" id="IPR019617">
    <property type="entry name" value="DUF2489"/>
</dbReference>
<protein>
    <recommendedName>
        <fullName evidence="1">DUF2489 domain-containing protein</fullName>
    </recommendedName>
</protein>
<keyword evidence="3" id="KW-1185">Reference proteome</keyword>
<evidence type="ECO:0000313" key="2">
    <source>
        <dbReference type="EMBL" id="SED86238.1"/>
    </source>
</evidence>
<reference evidence="3" key="1">
    <citation type="submission" date="2016-10" db="EMBL/GenBank/DDBJ databases">
        <authorList>
            <person name="Varghese N."/>
            <person name="Submissions S."/>
        </authorList>
    </citation>
    <scope>NUCLEOTIDE SEQUENCE [LARGE SCALE GENOMIC DNA]</scope>
    <source>
        <strain evidence="3">DSM 12111</strain>
    </source>
</reference>
<dbReference type="Pfam" id="PF10675">
    <property type="entry name" value="DUF2489"/>
    <property type="match status" value="1"/>
</dbReference>
<accession>A0A1H5E531</accession>